<feature type="region of interest" description="Disordered" evidence="1">
    <location>
        <begin position="1"/>
        <end position="27"/>
    </location>
</feature>
<feature type="non-terminal residue" evidence="3">
    <location>
        <position position="106"/>
    </location>
</feature>
<evidence type="ECO:0000256" key="1">
    <source>
        <dbReference type="SAM" id="MobiDB-lite"/>
    </source>
</evidence>
<proteinExistence type="predicted"/>
<dbReference type="InterPro" id="IPR033454">
    <property type="entry name" value="RecG_wedge"/>
</dbReference>
<evidence type="ECO:0000313" key="3">
    <source>
        <dbReference type="EMBL" id="SVE09277.1"/>
    </source>
</evidence>
<reference evidence="3" key="1">
    <citation type="submission" date="2018-05" db="EMBL/GenBank/DDBJ databases">
        <authorList>
            <person name="Lanie J.A."/>
            <person name="Ng W.-L."/>
            <person name="Kazmierczak K.M."/>
            <person name="Andrzejewski T.M."/>
            <person name="Davidsen T.M."/>
            <person name="Wayne K.J."/>
            <person name="Tettelin H."/>
            <person name="Glass J.I."/>
            <person name="Rusch D."/>
            <person name="Podicherti R."/>
            <person name="Tsui H.-C.T."/>
            <person name="Winkler M.E."/>
        </authorList>
    </citation>
    <scope>NUCLEOTIDE SEQUENCE</scope>
</reference>
<dbReference type="Pfam" id="PF17191">
    <property type="entry name" value="RecG_wedge"/>
    <property type="match status" value="1"/>
</dbReference>
<dbReference type="SUPFAM" id="SSF50249">
    <property type="entry name" value="Nucleic acid-binding proteins"/>
    <property type="match status" value="1"/>
</dbReference>
<accession>A0A383AN83</accession>
<dbReference type="Gene3D" id="1.10.150.20">
    <property type="entry name" value="5' to 3' exonuclease, C-terminal subdomain"/>
    <property type="match status" value="1"/>
</dbReference>
<protein>
    <recommendedName>
        <fullName evidence="2">RecG wedge domain-containing protein</fullName>
    </recommendedName>
</protein>
<sequence length="106" mass="11250">VADAAPGGSPPDGLPLTGGGPSGDGRITLRELASRPITDLNGVGKARAKALATVEVETILDLLGFYPRRYLDRSREATVAQLEPGVEGMVLVRIDRVTSRRTRKGR</sequence>
<feature type="domain" description="RecG wedge" evidence="2">
    <location>
        <begin position="40"/>
        <end position="100"/>
    </location>
</feature>
<dbReference type="AlphaFoldDB" id="A0A383AN83"/>
<gene>
    <name evidence="3" type="ORF">METZ01_LOCUS462131</name>
</gene>
<dbReference type="InterPro" id="IPR012340">
    <property type="entry name" value="NA-bd_OB-fold"/>
</dbReference>
<feature type="non-terminal residue" evidence="3">
    <location>
        <position position="1"/>
    </location>
</feature>
<name>A0A383AN83_9ZZZZ</name>
<evidence type="ECO:0000259" key="2">
    <source>
        <dbReference type="Pfam" id="PF17191"/>
    </source>
</evidence>
<organism evidence="3">
    <name type="scientific">marine metagenome</name>
    <dbReference type="NCBI Taxonomy" id="408172"/>
    <lineage>
        <taxon>unclassified sequences</taxon>
        <taxon>metagenomes</taxon>
        <taxon>ecological metagenomes</taxon>
    </lineage>
</organism>
<dbReference type="EMBL" id="UINC01193584">
    <property type="protein sequence ID" value="SVE09277.1"/>
    <property type="molecule type" value="Genomic_DNA"/>
</dbReference>